<comment type="function">
    <text evidence="4">Catalyzes the cleavage of L-kynurenine (L-Kyn) and L-3-hydroxykynurenine (L-3OHKyn) into anthranilic acid (AA) and 3-hydroxyanthranilic acid (3-OHAA), respectively.</text>
</comment>
<dbReference type="GO" id="GO:0030170">
    <property type="term" value="F:pyridoxal phosphate binding"/>
    <property type="evidence" value="ECO:0007669"/>
    <property type="project" value="InterPro"/>
</dbReference>
<keyword evidence="1 4" id="KW-0662">Pyridine nucleotide biosynthesis</keyword>
<dbReference type="InterPro" id="IPR015421">
    <property type="entry name" value="PyrdxlP-dep_Trfase_major"/>
</dbReference>
<dbReference type="UniPathway" id="UPA00334">
    <property type="reaction ID" value="UER00455"/>
</dbReference>
<organism evidence="6 7">
    <name type="scientific">Arthrobacter pityocampae</name>
    <dbReference type="NCBI Taxonomy" id="547334"/>
    <lineage>
        <taxon>Bacteria</taxon>
        <taxon>Bacillati</taxon>
        <taxon>Actinomycetota</taxon>
        <taxon>Actinomycetes</taxon>
        <taxon>Micrococcales</taxon>
        <taxon>Micrococcaceae</taxon>
        <taxon>Arthrobacter</taxon>
    </lineage>
</organism>
<dbReference type="SUPFAM" id="SSF53383">
    <property type="entry name" value="PLP-dependent transferases"/>
    <property type="match status" value="1"/>
</dbReference>
<dbReference type="InterPro" id="IPR015424">
    <property type="entry name" value="PyrdxlP-dep_Trfase"/>
</dbReference>
<dbReference type="EMBL" id="PRKW01000002">
    <property type="protein sequence ID" value="PPB49991.1"/>
    <property type="molecule type" value="Genomic_DNA"/>
</dbReference>
<dbReference type="GO" id="GO:0030429">
    <property type="term" value="F:kynureninase activity"/>
    <property type="evidence" value="ECO:0007669"/>
    <property type="project" value="UniProtKB-EC"/>
</dbReference>
<dbReference type="UniPathway" id="UPA00253">
    <property type="reaction ID" value="UER00329"/>
</dbReference>
<dbReference type="PANTHER" id="PTHR14084">
    <property type="entry name" value="KYNURENINASE"/>
    <property type="match status" value="1"/>
</dbReference>
<name>A0A2S5IZN4_9MICC</name>
<dbReference type="OrthoDB" id="9812626at2"/>
<comment type="similarity">
    <text evidence="4">Belongs to the kynureninase family.</text>
</comment>
<comment type="catalytic activity">
    <reaction evidence="4">
        <text>L-kynurenine + H2O = anthranilate + L-alanine + H(+)</text>
        <dbReference type="Rhea" id="RHEA:16813"/>
        <dbReference type="ChEBI" id="CHEBI:15377"/>
        <dbReference type="ChEBI" id="CHEBI:15378"/>
        <dbReference type="ChEBI" id="CHEBI:16567"/>
        <dbReference type="ChEBI" id="CHEBI:57959"/>
        <dbReference type="ChEBI" id="CHEBI:57972"/>
        <dbReference type="EC" id="3.7.1.3"/>
    </reaction>
</comment>
<dbReference type="InterPro" id="IPR010111">
    <property type="entry name" value="Kynureninase"/>
</dbReference>
<comment type="caution">
    <text evidence="6">The sequence shown here is derived from an EMBL/GenBank/DDBJ whole genome shotgun (WGS) entry which is preliminary data.</text>
</comment>
<sequence length="426" mass="44574">MTGFDLLTRAADLDAADPLGPHRALFLGTNDDAVLSYLDGNSLGRPLTATMDGLASFVRDQWGGRLIRGWDEGWLGQAERIGDQLGRVALGAAAGQCVVADSTSVLLYKLARAAVAARPGRTEIVIDRDNFPTDRFIVEGIARERGLTLRWIDVAYDGGATPADVAAAVGPDTALVLLSHVAYRSGFIADVPAITGIAHDAGALVLWDLSHSVGSVPADLDAWDVDFAAGCSYKYLNGGPGAPAWAYVAERHLPTLDQPILGWLGSADPFAMGAAYQPADGIRRLVSGTPPIVGMLPMQDMITLIEEVGMPAVRAKSEDLTAFAVDAVDAVLAPYGVVLASPRAAQDRGGHITVDHPAFAGMVPELWQDGVIPDYRNPNGIRLGLSPLSTSFREVALAVGAIAARLEQAAHGAGADRLHPAARGAG</sequence>
<dbReference type="RefSeq" id="WP_104120485.1">
    <property type="nucleotide sequence ID" value="NZ_PRKW01000002.1"/>
</dbReference>
<comment type="subunit">
    <text evidence="4">Homodimer.</text>
</comment>
<evidence type="ECO:0000313" key="6">
    <source>
        <dbReference type="EMBL" id="PPB49991.1"/>
    </source>
</evidence>
<proteinExistence type="inferred from homology"/>
<dbReference type="Pfam" id="PF00266">
    <property type="entry name" value="Aminotran_5"/>
    <property type="match status" value="1"/>
</dbReference>
<protein>
    <recommendedName>
        <fullName evidence="4">Kynureninase</fullName>
        <ecNumber evidence="4">3.7.1.3</ecNumber>
    </recommendedName>
</protein>
<keyword evidence="3 4" id="KW-0663">Pyridoxal phosphate</keyword>
<evidence type="ECO:0000256" key="3">
    <source>
        <dbReference type="ARBA" id="ARBA00022898"/>
    </source>
</evidence>
<evidence type="ECO:0000256" key="2">
    <source>
        <dbReference type="ARBA" id="ARBA00022801"/>
    </source>
</evidence>
<dbReference type="InterPro" id="IPR015422">
    <property type="entry name" value="PyrdxlP-dep_Trfase_small"/>
</dbReference>
<dbReference type="EC" id="3.7.1.3" evidence="4"/>
<comment type="cofactor">
    <cofactor evidence="4">
        <name>pyridoxal 5'-phosphate</name>
        <dbReference type="ChEBI" id="CHEBI:597326"/>
    </cofactor>
</comment>
<comment type="pathway">
    <text evidence="4">Cofactor biosynthesis; NAD(+) biosynthesis; quinolinate from L-kynurenine: step 2/3.</text>
</comment>
<dbReference type="GO" id="GO:0019441">
    <property type="term" value="P:L-tryptophan catabolic process to kynurenine"/>
    <property type="evidence" value="ECO:0007669"/>
    <property type="project" value="TreeGrafter"/>
</dbReference>
<dbReference type="Proteomes" id="UP000239297">
    <property type="component" value="Unassembled WGS sequence"/>
</dbReference>
<dbReference type="Gene3D" id="3.40.640.10">
    <property type="entry name" value="Type I PLP-dependent aspartate aminotransferase-like (Major domain)"/>
    <property type="match status" value="1"/>
</dbReference>
<dbReference type="InterPro" id="IPR000192">
    <property type="entry name" value="Aminotrans_V_dom"/>
</dbReference>
<dbReference type="PANTHER" id="PTHR14084:SF0">
    <property type="entry name" value="KYNURENINASE"/>
    <property type="match status" value="1"/>
</dbReference>
<comment type="pathway">
    <text evidence="4">Amino-acid degradation; L-kynurenine degradation; L-alanine and anthranilate from L-kynurenine: step 1/1.</text>
</comment>
<dbReference type="GO" id="GO:0005737">
    <property type="term" value="C:cytoplasm"/>
    <property type="evidence" value="ECO:0007669"/>
    <property type="project" value="InterPro"/>
</dbReference>
<evidence type="ECO:0000259" key="5">
    <source>
        <dbReference type="Pfam" id="PF00266"/>
    </source>
</evidence>
<dbReference type="GO" id="GO:0043420">
    <property type="term" value="P:anthranilate metabolic process"/>
    <property type="evidence" value="ECO:0007669"/>
    <property type="project" value="TreeGrafter"/>
</dbReference>
<dbReference type="PIRSF" id="PIRSF038800">
    <property type="entry name" value="KYNU"/>
    <property type="match status" value="1"/>
</dbReference>
<keyword evidence="2 4" id="KW-0378">Hydrolase</keyword>
<keyword evidence="7" id="KW-1185">Reference proteome</keyword>
<evidence type="ECO:0000313" key="7">
    <source>
        <dbReference type="Proteomes" id="UP000239297"/>
    </source>
</evidence>
<gene>
    <name evidence="6" type="ORF">C4K88_04725</name>
</gene>
<dbReference type="Gene3D" id="3.90.1150.10">
    <property type="entry name" value="Aspartate Aminotransferase, domain 1"/>
    <property type="match status" value="1"/>
</dbReference>
<feature type="domain" description="Aminotransferase class V" evidence="5">
    <location>
        <begin position="120"/>
        <end position="355"/>
    </location>
</feature>
<evidence type="ECO:0000256" key="1">
    <source>
        <dbReference type="ARBA" id="ARBA00022642"/>
    </source>
</evidence>
<reference evidence="6 7" key="1">
    <citation type="journal article" date="2014" name="Int. J. Syst. Evol. Microbiol.">
        <title>Arthrobacter pityocampae sp. nov., isolated from Thaumetopoea pityocampa (Lep., Thaumetopoeidae).</title>
        <authorList>
            <person name="Ince I.A."/>
            <person name="Demirbag Z."/>
            <person name="Kati H."/>
        </authorList>
    </citation>
    <scope>NUCLEOTIDE SEQUENCE [LARGE SCALE GENOMIC DNA]</scope>
    <source>
        <strain evidence="6 7">Tp2</strain>
    </source>
</reference>
<comment type="catalytic activity">
    <reaction evidence="4">
        <text>3-hydroxy-L-kynurenine + H2O = 3-hydroxyanthranilate + L-alanine + H(+)</text>
        <dbReference type="Rhea" id="RHEA:25143"/>
        <dbReference type="ChEBI" id="CHEBI:15377"/>
        <dbReference type="ChEBI" id="CHEBI:15378"/>
        <dbReference type="ChEBI" id="CHEBI:36559"/>
        <dbReference type="ChEBI" id="CHEBI:57972"/>
        <dbReference type="ChEBI" id="CHEBI:58125"/>
        <dbReference type="EC" id="3.7.1.3"/>
    </reaction>
</comment>
<accession>A0A2S5IZN4</accession>
<dbReference type="AlphaFoldDB" id="A0A2S5IZN4"/>
<dbReference type="GO" id="GO:0097053">
    <property type="term" value="P:L-kynurenine catabolic process"/>
    <property type="evidence" value="ECO:0007669"/>
    <property type="project" value="UniProtKB-UniPathway"/>
</dbReference>
<evidence type="ECO:0000256" key="4">
    <source>
        <dbReference type="PIRNR" id="PIRNR038800"/>
    </source>
</evidence>
<dbReference type="GO" id="GO:0009435">
    <property type="term" value="P:NAD+ biosynthetic process"/>
    <property type="evidence" value="ECO:0007669"/>
    <property type="project" value="UniProtKB-UniPathway"/>
</dbReference>